<evidence type="ECO:0000313" key="2">
    <source>
        <dbReference type="Proteomes" id="UP001261624"/>
    </source>
</evidence>
<accession>A0ABU3E0J5</accession>
<dbReference type="Proteomes" id="UP001261624">
    <property type="component" value="Unassembled WGS sequence"/>
</dbReference>
<dbReference type="RefSeq" id="WP_311681165.1">
    <property type="nucleotide sequence ID" value="NZ_JAVRHM010000002.1"/>
</dbReference>
<keyword evidence="2" id="KW-1185">Reference proteome</keyword>
<dbReference type="EMBL" id="JAVRHM010000002">
    <property type="protein sequence ID" value="MDT0688797.1"/>
    <property type="molecule type" value="Genomic_DNA"/>
</dbReference>
<organism evidence="1 2">
    <name type="scientific">Autumnicola patrickiae</name>
    <dbReference type="NCBI Taxonomy" id="3075591"/>
    <lineage>
        <taxon>Bacteria</taxon>
        <taxon>Pseudomonadati</taxon>
        <taxon>Bacteroidota</taxon>
        <taxon>Flavobacteriia</taxon>
        <taxon>Flavobacteriales</taxon>
        <taxon>Flavobacteriaceae</taxon>
        <taxon>Autumnicola</taxon>
    </lineage>
</organism>
<protein>
    <submittedName>
        <fullName evidence="1">Uncharacterized protein</fullName>
    </submittedName>
</protein>
<gene>
    <name evidence="1" type="ORF">RM549_03325</name>
</gene>
<proteinExistence type="predicted"/>
<comment type="caution">
    <text evidence="1">The sequence shown here is derived from an EMBL/GenBank/DDBJ whole genome shotgun (WGS) entry which is preliminary data.</text>
</comment>
<name>A0ABU3E0J5_9FLAO</name>
<evidence type="ECO:0000313" key="1">
    <source>
        <dbReference type="EMBL" id="MDT0688797.1"/>
    </source>
</evidence>
<sequence>MENVKFIDGQFTPTEAKEILLNMISSKIQFHRIKEFSSEIRDGKPAINSQQRIKELQEAREKIITLMKDAENQNQMIDLQSTVNISYTAKNEVEKI</sequence>
<reference evidence="1 2" key="1">
    <citation type="submission" date="2023-09" db="EMBL/GenBank/DDBJ databases">
        <authorList>
            <person name="Rey-Velasco X."/>
        </authorList>
    </citation>
    <scope>NUCLEOTIDE SEQUENCE [LARGE SCALE GENOMIC DNA]</scope>
    <source>
        <strain evidence="1 2">F188</strain>
    </source>
</reference>